<dbReference type="Proteomes" id="UP001215712">
    <property type="component" value="Unassembled WGS sequence"/>
</dbReference>
<dbReference type="Gene3D" id="3.80.10.10">
    <property type="entry name" value="Ribonuclease Inhibitor"/>
    <property type="match status" value="2"/>
</dbReference>
<protein>
    <recommendedName>
        <fullName evidence="2">F-box domain-containing protein</fullName>
    </recommendedName>
</protein>
<dbReference type="InterPro" id="IPR032675">
    <property type="entry name" value="LRR_dom_sf"/>
</dbReference>
<feature type="domain" description="F-box" evidence="2">
    <location>
        <begin position="172"/>
        <end position="218"/>
    </location>
</feature>
<dbReference type="Pfam" id="PF13516">
    <property type="entry name" value="LRR_6"/>
    <property type="match status" value="2"/>
</dbReference>
<evidence type="ECO:0000256" key="1">
    <source>
        <dbReference type="SAM" id="MobiDB-lite"/>
    </source>
</evidence>
<dbReference type="PANTHER" id="PTHR13318:SF190">
    <property type="entry name" value="PARTNER OF PAIRED, ISOFORM B"/>
    <property type="match status" value="1"/>
</dbReference>
<evidence type="ECO:0000313" key="3">
    <source>
        <dbReference type="EMBL" id="KAJ5709322.1"/>
    </source>
</evidence>
<reference evidence="3" key="2">
    <citation type="submission" date="2023-01" db="EMBL/GenBank/DDBJ databases">
        <authorList>
            <person name="Petersen C."/>
        </authorList>
    </citation>
    <scope>NUCLEOTIDE SEQUENCE</scope>
    <source>
        <strain evidence="3">IBT 17514</strain>
    </source>
</reference>
<dbReference type="SMART" id="SM00367">
    <property type="entry name" value="LRR_CC"/>
    <property type="match status" value="8"/>
</dbReference>
<dbReference type="GO" id="GO:0031146">
    <property type="term" value="P:SCF-dependent proteasomal ubiquitin-dependent protein catabolic process"/>
    <property type="evidence" value="ECO:0007669"/>
    <property type="project" value="TreeGrafter"/>
</dbReference>
<feature type="region of interest" description="Disordered" evidence="1">
    <location>
        <begin position="87"/>
        <end position="115"/>
    </location>
</feature>
<reference evidence="3" key="1">
    <citation type="journal article" date="2023" name="IMA Fungus">
        <title>Comparative genomic study of the Penicillium genus elucidates a diverse pangenome and 15 lateral gene transfer events.</title>
        <authorList>
            <person name="Petersen C."/>
            <person name="Sorensen T."/>
            <person name="Nielsen M.R."/>
            <person name="Sondergaard T.E."/>
            <person name="Sorensen J.L."/>
            <person name="Fitzpatrick D.A."/>
            <person name="Frisvad J.C."/>
            <person name="Nielsen K.L."/>
        </authorList>
    </citation>
    <scope>NUCLEOTIDE SEQUENCE</scope>
    <source>
        <strain evidence="3">IBT 17514</strain>
    </source>
</reference>
<dbReference type="SUPFAM" id="SSF52047">
    <property type="entry name" value="RNI-like"/>
    <property type="match status" value="1"/>
</dbReference>
<dbReference type="Pfam" id="PF12937">
    <property type="entry name" value="F-box-like"/>
    <property type="match status" value="1"/>
</dbReference>
<dbReference type="InterPro" id="IPR001810">
    <property type="entry name" value="F-box_dom"/>
</dbReference>
<dbReference type="GO" id="GO:0019005">
    <property type="term" value="C:SCF ubiquitin ligase complex"/>
    <property type="evidence" value="ECO:0007669"/>
    <property type="project" value="TreeGrafter"/>
</dbReference>
<name>A0AAD6HD76_9EURO</name>
<dbReference type="InterPro" id="IPR036047">
    <property type="entry name" value="F-box-like_dom_sf"/>
</dbReference>
<evidence type="ECO:0000259" key="2">
    <source>
        <dbReference type="PROSITE" id="PS50181"/>
    </source>
</evidence>
<dbReference type="PROSITE" id="PS50181">
    <property type="entry name" value="FBOX"/>
    <property type="match status" value="1"/>
</dbReference>
<proteinExistence type="predicted"/>
<feature type="compositionally biased region" description="Polar residues" evidence="1">
    <location>
        <begin position="1"/>
        <end position="61"/>
    </location>
</feature>
<sequence>MTNATMEQRNVSRTPARTSPDISTITPQPDPAQDQNTQEPPSLTSRQKLRQTLQRIASSPTLPRRGRSASTGYRREGSLSCVSLNASQPCLSSSPLNEGSSSRPTTPSTRSQWELRGGHRIRLVGTHSPQSQSRTVPLPSDVRPTSRNAIKEDLRLDEDGAVTKETKPTKNVDFWGDMPQELKMEIFRHLTPLEIVRCAPVSKMWNAMCYDGQLWSKVDPAGFYEKIPSEILIKLIISGGPFVRDLNLRGCVQLRDKWVSKSGNIPDMCRNLVNISLEGCKIDKTSMHAFLLNNSRLEHINLSGLMNVTNSTMKIIAQSCPQLKMLNVAWCQDVNSKGLRKIIQSCAQLKDLRASEINAFQDEGLAQEIFERNTLERLVMNRTNLNNKCLQILMHGVDPEIDLLTNLPIVPPRRFRHLDLHRCSDITDEGLKSLAHNVPDLEGLQVSQCPELSDESIIEVIRTTPVLSHLQIEDLERLTNLTLEEIADFPCAEHLEHLNVSYCQRVGDPGMIQIMKNCPKLRSVEMDNTRISDLTLIEACKRVRRRGCGEELSKIGLRLVVFDCANVTWAGVKEVLSSNSKPPQIPKPKAECKPAEVVSVTQALKEGSSPVTSTYFVMPPSPPTSAMYAKEIVQLKCFYGWQMVVNEHTRRVLYGNLSGASRLDNRWAEHMMLTGEAAASGVPGVRRWRRWAQNAEQMYLNDEAGDDGDDGGTVGVVRVMHRRQDSQTWDMCALM</sequence>
<organism evidence="3 4">
    <name type="scientific">Penicillium malachiteum</name>
    <dbReference type="NCBI Taxonomy" id="1324776"/>
    <lineage>
        <taxon>Eukaryota</taxon>
        <taxon>Fungi</taxon>
        <taxon>Dikarya</taxon>
        <taxon>Ascomycota</taxon>
        <taxon>Pezizomycotina</taxon>
        <taxon>Eurotiomycetes</taxon>
        <taxon>Eurotiomycetidae</taxon>
        <taxon>Eurotiales</taxon>
        <taxon>Aspergillaceae</taxon>
        <taxon>Penicillium</taxon>
    </lineage>
</organism>
<dbReference type="InterPro" id="IPR006553">
    <property type="entry name" value="Leu-rich_rpt_Cys-con_subtyp"/>
</dbReference>
<comment type="caution">
    <text evidence="3">The sequence shown here is derived from an EMBL/GenBank/DDBJ whole genome shotgun (WGS) entry which is preliminary data.</text>
</comment>
<dbReference type="SUPFAM" id="SSF81383">
    <property type="entry name" value="F-box domain"/>
    <property type="match status" value="1"/>
</dbReference>
<dbReference type="PANTHER" id="PTHR13318">
    <property type="entry name" value="PARTNER OF PAIRED, ISOFORM B-RELATED"/>
    <property type="match status" value="1"/>
</dbReference>
<dbReference type="AlphaFoldDB" id="A0AAD6HD76"/>
<accession>A0AAD6HD76</accession>
<evidence type="ECO:0000313" key="4">
    <source>
        <dbReference type="Proteomes" id="UP001215712"/>
    </source>
</evidence>
<dbReference type="SMART" id="SM00256">
    <property type="entry name" value="FBOX"/>
    <property type="match status" value="1"/>
</dbReference>
<dbReference type="EMBL" id="JAQJAN010000019">
    <property type="protein sequence ID" value="KAJ5709322.1"/>
    <property type="molecule type" value="Genomic_DNA"/>
</dbReference>
<dbReference type="InterPro" id="IPR001611">
    <property type="entry name" value="Leu-rich_rpt"/>
</dbReference>
<keyword evidence="4" id="KW-1185">Reference proteome</keyword>
<feature type="compositionally biased region" description="Low complexity" evidence="1">
    <location>
        <begin position="92"/>
        <end position="111"/>
    </location>
</feature>
<gene>
    <name evidence="3" type="ORF">N7493_010656</name>
</gene>
<feature type="region of interest" description="Disordered" evidence="1">
    <location>
        <begin position="1"/>
        <end position="74"/>
    </location>
</feature>